<evidence type="ECO:0000256" key="1">
    <source>
        <dbReference type="SAM" id="Phobius"/>
    </source>
</evidence>
<accession>A0ABD6D490</accession>
<feature type="transmembrane region" description="Helical" evidence="1">
    <location>
        <begin position="69"/>
        <end position="90"/>
    </location>
</feature>
<name>A0ABD6D490_9EURY</name>
<feature type="transmembrane region" description="Helical" evidence="1">
    <location>
        <begin position="197"/>
        <end position="219"/>
    </location>
</feature>
<protein>
    <submittedName>
        <fullName evidence="3">Type II CAAX prenyl endopeptidase Rce1 family protein</fullName>
    </submittedName>
</protein>
<gene>
    <name evidence="3" type="ORF">ACFSBW_00060</name>
</gene>
<feature type="transmembrane region" description="Helical" evidence="1">
    <location>
        <begin position="110"/>
        <end position="132"/>
    </location>
</feature>
<dbReference type="RefSeq" id="WP_256397271.1">
    <property type="nucleotide sequence ID" value="NZ_JANHDJ010000007.1"/>
</dbReference>
<evidence type="ECO:0000259" key="2">
    <source>
        <dbReference type="Pfam" id="PF02517"/>
    </source>
</evidence>
<dbReference type="EMBL" id="JBHUDM010000001">
    <property type="protein sequence ID" value="MFD1640265.1"/>
    <property type="molecule type" value="Genomic_DNA"/>
</dbReference>
<feature type="transmembrane region" description="Helical" evidence="1">
    <location>
        <begin position="152"/>
        <end position="176"/>
    </location>
</feature>
<dbReference type="InterPro" id="IPR003675">
    <property type="entry name" value="Rce1/LyrA-like_dom"/>
</dbReference>
<keyword evidence="4" id="KW-1185">Reference proteome</keyword>
<feature type="transmembrane region" description="Helical" evidence="1">
    <location>
        <begin position="33"/>
        <end position="57"/>
    </location>
</feature>
<keyword evidence="1" id="KW-0812">Transmembrane</keyword>
<organism evidence="3 4">
    <name type="scientific">Halohasta litorea</name>
    <dbReference type="NCBI Taxonomy" id="869891"/>
    <lineage>
        <taxon>Archaea</taxon>
        <taxon>Methanobacteriati</taxon>
        <taxon>Methanobacteriota</taxon>
        <taxon>Stenosarchaea group</taxon>
        <taxon>Halobacteria</taxon>
        <taxon>Halobacteriales</taxon>
        <taxon>Haloferacaceae</taxon>
        <taxon>Halohasta</taxon>
    </lineage>
</organism>
<comment type="caution">
    <text evidence="3">The sequence shown here is derived from an EMBL/GenBank/DDBJ whole genome shotgun (WGS) entry which is preliminary data.</text>
</comment>
<keyword evidence="1" id="KW-1133">Transmembrane helix</keyword>
<evidence type="ECO:0000313" key="3">
    <source>
        <dbReference type="EMBL" id="MFD1640265.1"/>
    </source>
</evidence>
<feature type="transmembrane region" description="Helical" evidence="1">
    <location>
        <begin position="225"/>
        <end position="243"/>
    </location>
</feature>
<dbReference type="GO" id="GO:0004175">
    <property type="term" value="F:endopeptidase activity"/>
    <property type="evidence" value="ECO:0007669"/>
    <property type="project" value="UniProtKB-ARBA"/>
</dbReference>
<proteinExistence type="predicted"/>
<sequence>MDGPPADEQSPRSVSEHVWYLPDTDRVRPTWRVIVPLVVGMTLYLGVSAAAWVPVGFEVQSPVDTATSALLLGGQLAAPIGGLVAVLTIVSRLDRRPTSIGDLVPSKPWLLDFGGGLVIGLVAAVCMVAVPITAGETTMTVEPSGVGVDSVALGAVVLVGLVGSLVATVVFQELLFRRVVITNVVEAVGDRADPRQAVGIGVAASTVCYGGFELLISGVVRGPSIAVPAALLGLYYAAAYVFTGRLGLPIGLHLGGAIALGSLYGTPTGGFHLPSVVVVDTLTLDQSLAVSVRLQLVRVLVGGLLVGLWVYAFYNDFNVEERVFGADSEGL</sequence>
<dbReference type="GO" id="GO:0080120">
    <property type="term" value="P:CAAX-box protein maturation"/>
    <property type="evidence" value="ECO:0007669"/>
    <property type="project" value="UniProtKB-ARBA"/>
</dbReference>
<evidence type="ECO:0000313" key="4">
    <source>
        <dbReference type="Proteomes" id="UP001597052"/>
    </source>
</evidence>
<feature type="domain" description="CAAX prenyl protease 2/Lysostaphin resistance protein A-like" evidence="2">
    <location>
        <begin position="158"/>
        <end position="254"/>
    </location>
</feature>
<dbReference type="AlphaFoldDB" id="A0ABD6D490"/>
<feature type="transmembrane region" description="Helical" evidence="1">
    <location>
        <begin position="296"/>
        <end position="314"/>
    </location>
</feature>
<dbReference type="Proteomes" id="UP001597052">
    <property type="component" value="Unassembled WGS sequence"/>
</dbReference>
<dbReference type="Pfam" id="PF02517">
    <property type="entry name" value="Rce1-like"/>
    <property type="match status" value="1"/>
</dbReference>
<reference evidence="3 4" key="1">
    <citation type="journal article" date="2019" name="Int. J. Syst. Evol. Microbiol.">
        <title>The Global Catalogue of Microorganisms (GCM) 10K type strain sequencing project: providing services to taxonomists for standard genome sequencing and annotation.</title>
        <authorList>
            <consortium name="The Broad Institute Genomics Platform"/>
            <consortium name="The Broad Institute Genome Sequencing Center for Infectious Disease"/>
            <person name="Wu L."/>
            <person name="Ma J."/>
        </authorList>
    </citation>
    <scope>NUCLEOTIDE SEQUENCE [LARGE SCALE GENOMIC DNA]</scope>
    <source>
        <strain evidence="3 4">CGMCC 1.10593</strain>
    </source>
</reference>
<keyword evidence="1" id="KW-0472">Membrane</keyword>